<gene>
    <name evidence="1" type="ORF">HPB50_010661</name>
</gene>
<dbReference type="EMBL" id="CM023481">
    <property type="protein sequence ID" value="KAH6945911.1"/>
    <property type="molecule type" value="Genomic_DNA"/>
</dbReference>
<proteinExistence type="predicted"/>
<sequence>MRPPDFGGEEDGRRRRWRRGPAIKQSPRCKLRFSSLTKPSAPFVWSFFSPFSTHSDGGPRQPPQTRAERQRWRTLLGPRHAQDPQLSQAARRPGAGTMPRCYLVKKAATKHPAGPASSGRWPYREPLSPSEAETAPCAPLFGDQAADERPAIVTSAAFGRTSPTTGEWTACHAGHALHARTPPRAAPAGRFRLKGADHP</sequence>
<dbReference type="Proteomes" id="UP000821845">
    <property type="component" value="Chromosome 1"/>
</dbReference>
<name>A0ACB7TI65_HYAAI</name>
<accession>A0ACB7TI65</accession>
<keyword evidence="2" id="KW-1185">Reference proteome</keyword>
<comment type="caution">
    <text evidence="1">The sequence shown here is derived from an EMBL/GenBank/DDBJ whole genome shotgun (WGS) entry which is preliminary data.</text>
</comment>
<reference evidence="1" key="1">
    <citation type="submission" date="2020-05" db="EMBL/GenBank/DDBJ databases">
        <title>Large-scale comparative analyses of tick genomes elucidate their genetic diversity and vector capacities.</title>
        <authorList>
            <person name="Jia N."/>
            <person name="Wang J."/>
            <person name="Shi W."/>
            <person name="Du L."/>
            <person name="Sun Y."/>
            <person name="Zhan W."/>
            <person name="Jiang J."/>
            <person name="Wang Q."/>
            <person name="Zhang B."/>
            <person name="Ji P."/>
            <person name="Sakyi L.B."/>
            <person name="Cui X."/>
            <person name="Yuan T."/>
            <person name="Jiang B."/>
            <person name="Yang W."/>
            <person name="Lam T.T.-Y."/>
            <person name="Chang Q."/>
            <person name="Ding S."/>
            <person name="Wang X."/>
            <person name="Zhu J."/>
            <person name="Ruan X."/>
            <person name="Zhao L."/>
            <person name="Wei J."/>
            <person name="Que T."/>
            <person name="Du C."/>
            <person name="Cheng J."/>
            <person name="Dai P."/>
            <person name="Han X."/>
            <person name="Huang E."/>
            <person name="Gao Y."/>
            <person name="Liu J."/>
            <person name="Shao H."/>
            <person name="Ye R."/>
            <person name="Li L."/>
            <person name="Wei W."/>
            <person name="Wang X."/>
            <person name="Wang C."/>
            <person name="Yang T."/>
            <person name="Huo Q."/>
            <person name="Li W."/>
            <person name="Guo W."/>
            <person name="Chen H."/>
            <person name="Zhou L."/>
            <person name="Ni X."/>
            <person name="Tian J."/>
            <person name="Zhou Y."/>
            <person name="Sheng Y."/>
            <person name="Liu T."/>
            <person name="Pan Y."/>
            <person name="Xia L."/>
            <person name="Li J."/>
            <person name="Zhao F."/>
            <person name="Cao W."/>
        </authorList>
    </citation>
    <scope>NUCLEOTIDE SEQUENCE</scope>
    <source>
        <strain evidence="1">Hyas-2018</strain>
    </source>
</reference>
<organism evidence="1 2">
    <name type="scientific">Hyalomma asiaticum</name>
    <name type="common">Tick</name>
    <dbReference type="NCBI Taxonomy" id="266040"/>
    <lineage>
        <taxon>Eukaryota</taxon>
        <taxon>Metazoa</taxon>
        <taxon>Ecdysozoa</taxon>
        <taxon>Arthropoda</taxon>
        <taxon>Chelicerata</taxon>
        <taxon>Arachnida</taxon>
        <taxon>Acari</taxon>
        <taxon>Parasitiformes</taxon>
        <taxon>Ixodida</taxon>
        <taxon>Ixodoidea</taxon>
        <taxon>Ixodidae</taxon>
        <taxon>Hyalomminae</taxon>
        <taxon>Hyalomma</taxon>
    </lineage>
</organism>
<evidence type="ECO:0000313" key="1">
    <source>
        <dbReference type="EMBL" id="KAH6945911.1"/>
    </source>
</evidence>
<evidence type="ECO:0000313" key="2">
    <source>
        <dbReference type="Proteomes" id="UP000821845"/>
    </source>
</evidence>
<protein>
    <submittedName>
        <fullName evidence="1">Uncharacterized protein</fullName>
    </submittedName>
</protein>